<keyword evidence="1" id="KW-1133">Transmembrane helix</keyword>
<keyword evidence="1" id="KW-0812">Transmembrane</keyword>
<name>A0A7L5JPL3_9BACT</name>
<dbReference type="RefSeq" id="WP_169729042.1">
    <property type="nucleotide sequence ID" value="NZ_CP043857.1"/>
</dbReference>
<evidence type="ECO:0000313" key="3">
    <source>
        <dbReference type="Proteomes" id="UP000509513"/>
    </source>
</evidence>
<accession>A0A7L5JPL3</accession>
<dbReference type="AlphaFoldDB" id="A0A7L5JPL3"/>
<protein>
    <submittedName>
        <fullName evidence="2">Uncharacterized protein</fullName>
    </submittedName>
</protein>
<dbReference type="KEGG" id="acib:ACBT_1238"/>
<keyword evidence="1" id="KW-0472">Membrane</keyword>
<feature type="transmembrane region" description="Helical" evidence="1">
    <location>
        <begin position="6"/>
        <end position="23"/>
    </location>
</feature>
<evidence type="ECO:0000313" key="2">
    <source>
        <dbReference type="EMBL" id="QKJ27147.1"/>
    </source>
</evidence>
<dbReference type="Proteomes" id="UP000509513">
    <property type="component" value="Chromosome"/>
</dbReference>
<evidence type="ECO:0000256" key="1">
    <source>
        <dbReference type="SAM" id="Phobius"/>
    </source>
</evidence>
<sequence length="46" mass="5566">MKYFLKYFFVYLLLIIGFAFILIEKNISDLNGKDTDSEVEFVYEEF</sequence>
<proteinExistence type="predicted"/>
<organism evidence="2 3">
    <name type="scientific">Aliarcobacter cibarius</name>
    <dbReference type="NCBI Taxonomy" id="255507"/>
    <lineage>
        <taxon>Bacteria</taxon>
        <taxon>Pseudomonadati</taxon>
        <taxon>Campylobacterota</taxon>
        <taxon>Epsilonproteobacteria</taxon>
        <taxon>Campylobacterales</taxon>
        <taxon>Arcobacteraceae</taxon>
        <taxon>Aliarcobacter</taxon>
    </lineage>
</organism>
<dbReference type="EMBL" id="CP054051">
    <property type="protein sequence ID" value="QKJ27147.1"/>
    <property type="molecule type" value="Genomic_DNA"/>
</dbReference>
<gene>
    <name evidence="2" type="ORF">ACBT_1238</name>
</gene>
<reference evidence="2 3" key="1">
    <citation type="submission" date="2020-05" db="EMBL/GenBank/DDBJ databases">
        <title>Complete genome sequencing of Campylobacter and Arcobacter type strains.</title>
        <authorList>
            <person name="Miller W.G."/>
            <person name="Yee E."/>
        </authorList>
    </citation>
    <scope>NUCLEOTIDE SEQUENCE [LARGE SCALE GENOMIC DNA]</scope>
    <source>
        <strain evidence="2 3">LMG 21996</strain>
    </source>
</reference>